<protein>
    <recommendedName>
        <fullName evidence="3">CBM6 domain-containing protein</fullName>
    </recommendedName>
</protein>
<gene>
    <name evidence="1" type="ORF">NSK_003431</name>
</gene>
<reference evidence="1 2" key="1">
    <citation type="submission" date="2019-01" db="EMBL/GenBank/DDBJ databases">
        <title>Nuclear Genome Assembly of the Microalgal Biofuel strain Nannochloropsis salina CCMP1776.</title>
        <authorList>
            <person name="Hovde B."/>
        </authorList>
    </citation>
    <scope>NUCLEOTIDE SEQUENCE [LARGE SCALE GENOMIC DNA]</scope>
    <source>
        <strain evidence="1 2">CCMP1776</strain>
    </source>
</reference>
<comment type="caution">
    <text evidence="1">The sequence shown here is derived from an EMBL/GenBank/DDBJ whole genome shotgun (WGS) entry which is preliminary data.</text>
</comment>
<evidence type="ECO:0008006" key="3">
    <source>
        <dbReference type="Google" id="ProtNLM"/>
    </source>
</evidence>
<dbReference type="AlphaFoldDB" id="A0A4D9D3Q4"/>
<name>A0A4D9D3Q4_9STRA</name>
<dbReference type="Gene3D" id="2.60.120.260">
    <property type="entry name" value="Galactose-binding domain-like"/>
    <property type="match status" value="1"/>
</dbReference>
<organism evidence="1 2">
    <name type="scientific">Nannochloropsis salina CCMP1776</name>
    <dbReference type="NCBI Taxonomy" id="1027361"/>
    <lineage>
        <taxon>Eukaryota</taxon>
        <taxon>Sar</taxon>
        <taxon>Stramenopiles</taxon>
        <taxon>Ochrophyta</taxon>
        <taxon>Eustigmatophyceae</taxon>
        <taxon>Eustigmatales</taxon>
        <taxon>Monodopsidaceae</taxon>
        <taxon>Microchloropsis</taxon>
        <taxon>Microchloropsis salina</taxon>
    </lineage>
</organism>
<proteinExistence type="predicted"/>
<dbReference type="Proteomes" id="UP000355283">
    <property type="component" value="Unassembled WGS sequence"/>
</dbReference>
<sequence>MLVMASCQIGVGIQSLYGTSPFADEKIQGPQNIPGKVWMAWFDRGGRNVAYHSYDDVNHGSCELNPCTGVDAVYKNVFRKDEGASTSYTKPPNGGWPGDRFAGNNSQVPIDQMYWGWNALGNWVRFSLLVQEPGDYTVSLFGTSNSGGTLLLTVDDYASHGTEAVGVRTGGRAAIPPTDGYHRWSLFQDIAVLPALRRGPALLTVNVTGIDNYKEGSQFGNLLWLDFVRRG</sequence>
<keyword evidence="2" id="KW-1185">Reference proteome</keyword>
<dbReference type="OrthoDB" id="10339643at2759"/>
<evidence type="ECO:0000313" key="1">
    <source>
        <dbReference type="EMBL" id="TFJ85007.1"/>
    </source>
</evidence>
<accession>A0A4D9D3Q4</accession>
<evidence type="ECO:0000313" key="2">
    <source>
        <dbReference type="Proteomes" id="UP000355283"/>
    </source>
</evidence>
<dbReference type="EMBL" id="SDOX01000016">
    <property type="protein sequence ID" value="TFJ85007.1"/>
    <property type="molecule type" value="Genomic_DNA"/>
</dbReference>